<protein>
    <submittedName>
        <fullName evidence="1">Uncharacterized protein</fullName>
    </submittedName>
</protein>
<dbReference type="PANTHER" id="PTHR10974">
    <property type="entry name" value="FI08016P-RELATED"/>
    <property type="match status" value="1"/>
</dbReference>
<dbReference type="Pfam" id="PF02995">
    <property type="entry name" value="DUF229"/>
    <property type="match status" value="1"/>
</dbReference>
<keyword evidence="2" id="KW-1185">Reference proteome</keyword>
<organism evidence="1 2">
    <name type="scientific">Ancylostoma duodenale</name>
    <dbReference type="NCBI Taxonomy" id="51022"/>
    <lineage>
        <taxon>Eukaryota</taxon>
        <taxon>Metazoa</taxon>
        <taxon>Ecdysozoa</taxon>
        <taxon>Nematoda</taxon>
        <taxon>Chromadorea</taxon>
        <taxon>Rhabditida</taxon>
        <taxon>Rhabditina</taxon>
        <taxon>Rhabditomorpha</taxon>
        <taxon>Strongyloidea</taxon>
        <taxon>Ancylostomatidae</taxon>
        <taxon>Ancylostomatinae</taxon>
        <taxon>Ancylostoma</taxon>
    </lineage>
</organism>
<dbReference type="Proteomes" id="UP000054047">
    <property type="component" value="Unassembled WGS sequence"/>
</dbReference>
<dbReference type="PANTHER" id="PTHR10974:SF75">
    <property type="entry name" value="SULFATASE DOMAIN-CONTAINING PROTEIN"/>
    <property type="match status" value="1"/>
</dbReference>
<evidence type="ECO:0000313" key="2">
    <source>
        <dbReference type="Proteomes" id="UP000054047"/>
    </source>
</evidence>
<dbReference type="InterPro" id="IPR004245">
    <property type="entry name" value="DUF229"/>
</dbReference>
<gene>
    <name evidence="1" type="ORF">ANCDUO_17450</name>
</gene>
<reference evidence="1 2" key="1">
    <citation type="submission" date="2013-12" db="EMBL/GenBank/DDBJ databases">
        <title>Draft genome of the parsitic nematode Ancylostoma duodenale.</title>
        <authorList>
            <person name="Mitreva M."/>
        </authorList>
    </citation>
    <scope>NUCLEOTIDE SEQUENCE [LARGE SCALE GENOMIC DNA]</scope>
    <source>
        <strain evidence="1 2">Zhejiang</strain>
    </source>
</reference>
<sequence>MLPHSKGSSLLREWKGPRNCNSLPIPWDYCLCQYEKEDVKDEALEMKLGTFIARKLNEFLENEGFASKCTKQHYDEVTAGHADTRFFCVSA</sequence>
<dbReference type="GO" id="GO:0005615">
    <property type="term" value="C:extracellular space"/>
    <property type="evidence" value="ECO:0007669"/>
    <property type="project" value="TreeGrafter"/>
</dbReference>
<dbReference type="AlphaFoldDB" id="A0A0C2C811"/>
<dbReference type="OrthoDB" id="5855709at2759"/>
<evidence type="ECO:0000313" key="1">
    <source>
        <dbReference type="EMBL" id="KIH52448.1"/>
    </source>
</evidence>
<proteinExistence type="predicted"/>
<accession>A0A0C2C811</accession>
<name>A0A0C2C811_9BILA</name>
<dbReference type="EMBL" id="KN743619">
    <property type="protein sequence ID" value="KIH52448.1"/>
    <property type="molecule type" value="Genomic_DNA"/>
</dbReference>